<evidence type="ECO:0000256" key="4">
    <source>
        <dbReference type="ARBA" id="ARBA00022840"/>
    </source>
</evidence>
<dbReference type="AlphaFoldDB" id="A0A1B2A980"/>
<evidence type="ECO:0000256" key="1">
    <source>
        <dbReference type="ARBA" id="ARBA00009833"/>
    </source>
</evidence>
<dbReference type="KEGG" id="ado:A6F68_00192"/>
<dbReference type="PANTHER" id="PTHR23077:SF171">
    <property type="entry name" value="NUCLEAR VALOSIN-CONTAINING PROTEIN-LIKE"/>
    <property type="match status" value="1"/>
</dbReference>
<dbReference type="GO" id="GO:0008237">
    <property type="term" value="F:metallopeptidase activity"/>
    <property type="evidence" value="ECO:0007669"/>
    <property type="project" value="UniProtKB-KW"/>
</dbReference>
<keyword evidence="2" id="KW-0677">Repeat</keyword>
<keyword evidence="4 5" id="KW-0067">ATP-binding</keyword>
<dbReference type="InterPro" id="IPR004201">
    <property type="entry name" value="Cdc48_dom2"/>
</dbReference>
<organism evidence="10 11">
    <name type="scientific">Tsuneonella dongtanensis</name>
    <dbReference type="NCBI Taxonomy" id="692370"/>
    <lineage>
        <taxon>Bacteria</taxon>
        <taxon>Pseudomonadati</taxon>
        <taxon>Pseudomonadota</taxon>
        <taxon>Alphaproteobacteria</taxon>
        <taxon>Sphingomonadales</taxon>
        <taxon>Erythrobacteraceae</taxon>
        <taxon>Tsuneonella</taxon>
    </lineage>
</organism>
<dbReference type="InterPro" id="IPR003593">
    <property type="entry name" value="AAA+_ATPase"/>
</dbReference>
<dbReference type="Pfam" id="PF17862">
    <property type="entry name" value="AAA_lid_3"/>
    <property type="match status" value="2"/>
</dbReference>
<dbReference type="RefSeq" id="WP_067675069.1">
    <property type="nucleotide sequence ID" value="NZ_CP016591.1"/>
</dbReference>
<dbReference type="SMART" id="SM01073">
    <property type="entry name" value="CDC48_N"/>
    <property type="match status" value="1"/>
</dbReference>
<dbReference type="PROSITE" id="PS00674">
    <property type="entry name" value="AAA"/>
    <property type="match status" value="2"/>
</dbReference>
<dbReference type="SMART" id="SM00382">
    <property type="entry name" value="AAA"/>
    <property type="match status" value="2"/>
</dbReference>
<dbReference type="NCBIfam" id="TIGR01243">
    <property type="entry name" value="CDC48"/>
    <property type="match status" value="1"/>
</dbReference>
<dbReference type="Proteomes" id="UP000092932">
    <property type="component" value="Chromosome"/>
</dbReference>
<dbReference type="InterPro" id="IPR005938">
    <property type="entry name" value="AAA_ATPase_CDC48"/>
</dbReference>
<dbReference type="FunFam" id="1.10.8.60:FF:000057">
    <property type="entry name" value="AAA family ATPase, CDC48 subfamily"/>
    <property type="match status" value="1"/>
</dbReference>
<dbReference type="InterPro" id="IPR003959">
    <property type="entry name" value="ATPase_AAA_core"/>
</dbReference>
<dbReference type="GO" id="GO:0016887">
    <property type="term" value="F:ATP hydrolysis activity"/>
    <property type="evidence" value="ECO:0007669"/>
    <property type="project" value="InterPro"/>
</dbReference>
<feature type="domain" description="AAA+ ATPase" evidence="7">
    <location>
        <begin position="514"/>
        <end position="652"/>
    </location>
</feature>
<keyword evidence="10" id="KW-0482">Metalloprotease</keyword>
<comment type="similarity">
    <text evidence="1">Belongs to the AAA ATPase family. CDC48 subfamily.</text>
</comment>
<dbReference type="PATRIC" id="fig|692370.5.peg.199"/>
<gene>
    <name evidence="10" type="primary">ftsH3</name>
    <name evidence="10" type="ORF">A6F68_00192</name>
</gene>
<name>A0A1B2A980_9SPHN</name>
<dbReference type="SUPFAM" id="SSF50692">
    <property type="entry name" value="ADC-like"/>
    <property type="match status" value="1"/>
</dbReference>
<evidence type="ECO:0000259" key="8">
    <source>
        <dbReference type="SMART" id="SM01072"/>
    </source>
</evidence>
<dbReference type="Gene3D" id="2.40.40.20">
    <property type="match status" value="1"/>
</dbReference>
<dbReference type="PANTHER" id="PTHR23077">
    <property type="entry name" value="AAA-FAMILY ATPASE"/>
    <property type="match status" value="1"/>
</dbReference>
<dbReference type="FunFam" id="2.40.40.20:FF:000007">
    <property type="entry name" value="AAA family ATPase"/>
    <property type="match status" value="1"/>
</dbReference>
<keyword evidence="3 5" id="KW-0547">Nucleotide-binding</keyword>
<dbReference type="EMBL" id="CP016591">
    <property type="protein sequence ID" value="ANY18727.1"/>
    <property type="molecule type" value="Genomic_DNA"/>
</dbReference>
<protein>
    <submittedName>
        <fullName evidence="10">ATP-dependent zinc metalloprotease FtsH 3</fullName>
        <ecNumber evidence="10">3.4.24.-</ecNumber>
    </submittedName>
</protein>
<dbReference type="InterPro" id="IPR029067">
    <property type="entry name" value="CDC48_domain_2-like_sf"/>
</dbReference>
<proteinExistence type="inferred from homology"/>
<evidence type="ECO:0000256" key="6">
    <source>
        <dbReference type="SAM" id="MobiDB-lite"/>
    </source>
</evidence>
<evidence type="ECO:0000313" key="11">
    <source>
        <dbReference type="Proteomes" id="UP000092932"/>
    </source>
</evidence>
<feature type="domain" description="AAA+ ATPase" evidence="7">
    <location>
        <begin position="241"/>
        <end position="377"/>
    </location>
</feature>
<accession>A0A1B2A980</accession>
<dbReference type="Pfam" id="PF02359">
    <property type="entry name" value="CDC48_N"/>
    <property type="match status" value="1"/>
</dbReference>
<dbReference type="InterPro" id="IPR003338">
    <property type="entry name" value="CDC4_N-term_subdom"/>
</dbReference>
<dbReference type="SUPFAM" id="SSF54585">
    <property type="entry name" value="Cdc48 domain 2-like"/>
    <property type="match status" value="1"/>
</dbReference>
<dbReference type="EC" id="3.4.24.-" evidence="10"/>
<dbReference type="InterPro" id="IPR027417">
    <property type="entry name" value="P-loop_NTPase"/>
</dbReference>
<dbReference type="GO" id="GO:0006508">
    <property type="term" value="P:proteolysis"/>
    <property type="evidence" value="ECO:0007669"/>
    <property type="project" value="UniProtKB-KW"/>
</dbReference>
<keyword evidence="10" id="KW-0645">Protease</keyword>
<dbReference type="Pfam" id="PF00004">
    <property type="entry name" value="AAA"/>
    <property type="match status" value="2"/>
</dbReference>
<evidence type="ECO:0000256" key="2">
    <source>
        <dbReference type="ARBA" id="ARBA00022737"/>
    </source>
</evidence>
<dbReference type="Pfam" id="PF02933">
    <property type="entry name" value="CDC48_2"/>
    <property type="match status" value="1"/>
</dbReference>
<dbReference type="STRING" id="692370.A6F68_00192"/>
<feature type="region of interest" description="Disordered" evidence="6">
    <location>
        <begin position="761"/>
        <end position="781"/>
    </location>
</feature>
<keyword evidence="11" id="KW-1185">Reference proteome</keyword>
<dbReference type="GO" id="GO:0005524">
    <property type="term" value="F:ATP binding"/>
    <property type="evidence" value="ECO:0007669"/>
    <property type="project" value="UniProtKB-KW"/>
</dbReference>
<dbReference type="InterPro" id="IPR041569">
    <property type="entry name" value="AAA_lid_3"/>
</dbReference>
<dbReference type="SMART" id="SM01072">
    <property type="entry name" value="CDC48_2"/>
    <property type="match status" value="1"/>
</dbReference>
<dbReference type="SUPFAM" id="SSF52540">
    <property type="entry name" value="P-loop containing nucleoside triphosphate hydrolases"/>
    <property type="match status" value="2"/>
</dbReference>
<evidence type="ECO:0000256" key="5">
    <source>
        <dbReference type="RuleBase" id="RU003651"/>
    </source>
</evidence>
<evidence type="ECO:0000313" key="10">
    <source>
        <dbReference type="EMBL" id="ANY18727.1"/>
    </source>
</evidence>
<dbReference type="Gene3D" id="3.10.330.10">
    <property type="match status" value="1"/>
</dbReference>
<dbReference type="GO" id="GO:0005737">
    <property type="term" value="C:cytoplasm"/>
    <property type="evidence" value="ECO:0007669"/>
    <property type="project" value="UniProtKB-ARBA"/>
</dbReference>
<reference evidence="10 11" key="1">
    <citation type="submission" date="2016-07" db="EMBL/GenBank/DDBJ databases">
        <title>Complete genome sequence of Altererythrobacter dongtanensis KCTC 22672, a type strain with esterase isolated from tidal flat.</title>
        <authorList>
            <person name="Cheng H."/>
            <person name="Wu Y.-H."/>
            <person name="Zhou P."/>
            <person name="Huo Y.-Y."/>
            <person name="Wang C.-S."/>
            <person name="Xu X.-W."/>
        </authorList>
    </citation>
    <scope>NUCLEOTIDE SEQUENCE [LARGE SCALE GENOMIC DNA]</scope>
    <source>
        <strain evidence="10 11">KCTC 22672</strain>
    </source>
</reference>
<dbReference type="InterPro" id="IPR003960">
    <property type="entry name" value="ATPase_AAA_CS"/>
</dbReference>
<dbReference type="FunFam" id="3.40.50.300:FF:000012">
    <property type="entry name" value="Transitional endoplasmic reticulum ATPase"/>
    <property type="match status" value="1"/>
</dbReference>
<dbReference type="InterPro" id="IPR009010">
    <property type="entry name" value="Asp_de-COase-like_dom_sf"/>
</dbReference>
<evidence type="ECO:0000259" key="9">
    <source>
        <dbReference type="SMART" id="SM01073"/>
    </source>
</evidence>
<dbReference type="OrthoDB" id="9809379at2"/>
<dbReference type="Gene3D" id="3.40.50.300">
    <property type="entry name" value="P-loop containing nucleotide triphosphate hydrolases"/>
    <property type="match status" value="2"/>
</dbReference>
<dbReference type="InterPro" id="IPR050168">
    <property type="entry name" value="AAA_ATPase_domain"/>
</dbReference>
<feature type="domain" description="CDC48" evidence="8">
    <location>
        <begin position="116"/>
        <end position="198"/>
    </location>
</feature>
<dbReference type="Gene3D" id="1.10.8.60">
    <property type="match status" value="2"/>
</dbReference>
<evidence type="ECO:0000256" key="3">
    <source>
        <dbReference type="ARBA" id="ARBA00022741"/>
    </source>
</evidence>
<feature type="domain" description="CDC48 N-terminal subdomain" evidence="9">
    <location>
        <begin position="16"/>
        <end position="100"/>
    </location>
</feature>
<dbReference type="FunFam" id="3.40.50.300:FF:000018">
    <property type="entry name" value="Cell division control 48"/>
    <property type="match status" value="1"/>
</dbReference>
<sequence length="781" mass="84886">MADTDAIAATDERTIRLQVAAARQEESGQGIARMPRSAFQQLGITEGDVVEIAGKRTTAAIAAPAYDEDQSLEVVRLDGLQRGNAEIGSGEHVIIRAAQSRPATRVVFAPAQREMRLQGPTQALQRNFFGKPLVAGDVVATTGQQPVQNMPPDVRRMFNAPAYALTQIRLSVVSTSPKGIVHIDENTEVELRAEFEEPRDGRAVVNYDDVGGIGDTIQQLREMVELPLRYPELFTRLGVDPPKGVLLHGPPGTGKTRLAQAVASESDAHFITINGPEIMGSAYGESEKRLREVFEEAAKNSPAIIFIDEIDSIAPKRSQVPGEAEKRLVAQLLTLMDGLEARSNIVVIAATNRPDAIDEALRRPGRFDREIVIGVPDEKGRREILSIHTRGMPLGDKVDLDELARTTHGFVGADIAALAREAAIEAVRRIMPKLDLDAREVPAEVLEELYVGREDFLEALKRVQPSAMREVMVQVPNVSWSDIGGMAEAIDSLKEGIELPLKNPDAFRRLGIRPAKGFLLYGPPGTGKTLLAKAVAKESEANFISLKSSDLLSKWYGESEQQIARLFQRARAVAPCVLFIDEIDSLVPARGSGQGEPQVTGRVVNTILAEMDGLEELQSVVVIGATNRPTLVDPALLRPGRFDELVYVGTPDKGGREMILNIHTRNMPLADDVDLGGVAADTERFTGADLEDVVRRAGLTALRRVGGEVESVTAADFADALKDSRATVTPAMEEEYKKMRGELKKRVVEAATGIGFVSEGMLTPKREHKHAPASVDSKKDD</sequence>
<dbReference type="CDD" id="cd19503">
    <property type="entry name" value="RecA-like_CDC48_NLV2_r1-like"/>
    <property type="match status" value="1"/>
</dbReference>
<evidence type="ECO:0000259" key="7">
    <source>
        <dbReference type="SMART" id="SM00382"/>
    </source>
</evidence>
<keyword evidence="10" id="KW-0378">Hydrolase</keyword>